<organism evidence="2 3">
    <name type="scientific">Undibacterium baiyunense</name>
    <dbReference type="NCBI Taxonomy" id="2828731"/>
    <lineage>
        <taxon>Bacteria</taxon>
        <taxon>Pseudomonadati</taxon>
        <taxon>Pseudomonadota</taxon>
        <taxon>Betaproteobacteria</taxon>
        <taxon>Burkholderiales</taxon>
        <taxon>Oxalobacteraceae</taxon>
        <taxon>Undibacterium</taxon>
    </lineage>
</organism>
<evidence type="ECO:0000313" key="2">
    <source>
        <dbReference type="EMBL" id="MBR7747499.1"/>
    </source>
</evidence>
<dbReference type="InterPro" id="IPR012902">
    <property type="entry name" value="N_methyl_site"/>
</dbReference>
<dbReference type="NCBIfam" id="TIGR02532">
    <property type="entry name" value="IV_pilin_GFxxxE"/>
    <property type="match status" value="1"/>
</dbReference>
<sequence length="152" mass="15496">MKKTQTGFTLIELIVVITILALLSAYALPRFASLQTEARIAKMNGALASLKSGAALARSIQLTQQLAPNTSVVMEGATIPMANGYPTTALTGIPVAAGLSTPDFVLTVTSATVFRVSADANHPNCAVTYTVPAAAGSPPTYNATGLTAANCA</sequence>
<dbReference type="RefSeq" id="WP_212684886.1">
    <property type="nucleotide sequence ID" value="NZ_JAGSPM010000007.1"/>
</dbReference>
<gene>
    <name evidence="2" type="ORF">KDM92_12980</name>
</gene>
<dbReference type="SUPFAM" id="SSF54523">
    <property type="entry name" value="Pili subunits"/>
    <property type="match status" value="1"/>
</dbReference>
<evidence type="ECO:0000256" key="1">
    <source>
        <dbReference type="SAM" id="Phobius"/>
    </source>
</evidence>
<dbReference type="EMBL" id="JAGSPM010000007">
    <property type="protein sequence ID" value="MBR7747499.1"/>
    <property type="molecule type" value="Genomic_DNA"/>
</dbReference>
<dbReference type="AlphaFoldDB" id="A0A941I508"/>
<dbReference type="Gene3D" id="3.30.700.10">
    <property type="entry name" value="Glycoprotein, Type 4 Pilin"/>
    <property type="match status" value="1"/>
</dbReference>
<dbReference type="Proteomes" id="UP000680158">
    <property type="component" value="Unassembled WGS sequence"/>
</dbReference>
<accession>A0A941I508</accession>
<keyword evidence="1" id="KW-0472">Membrane</keyword>
<keyword evidence="1" id="KW-0812">Transmembrane</keyword>
<name>A0A941I508_9BURK</name>
<evidence type="ECO:0000313" key="3">
    <source>
        <dbReference type="Proteomes" id="UP000680158"/>
    </source>
</evidence>
<proteinExistence type="predicted"/>
<comment type="caution">
    <text evidence="2">The sequence shown here is derived from an EMBL/GenBank/DDBJ whole genome shotgun (WGS) entry which is preliminary data.</text>
</comment>
<dbReference type="InterPro" id="IPR045584">
    <property type="entry name" value="Pilin-like"/>
</dbReference>
<protein>
    <submittedName>
        <fullName evidence="2">Prepilin-type N-terminal cleavage/methylation domain-containing protein</fullName>
    </submittedName>
</protein>
<dbReference type="Pfam" id="PF07963">
    <property type="entry name" value="N_methyl"/>
    <property type="match status" value="1"/>
</dbReference>
<reference evidence="2 3" key="1">
    <citation type="submission" date="2021-04" db="EMBL/GenBank/DDBJ databases">
        <title>novel species isolated from subtropical streams in China.</title>
        <authorList>
            <person name="Lu H."/>
        </authorList>
    </citation>
    <scope>NUCLEOTIDE SEQUENCE [LARGE SCALE GENOMIC DNA]</scope>
    <source>
        <strain evidence="2 3">BYS107W</strain>
    </source>
</reference>
<keyword evidence="1" id="KW-1133">Transmembrane helix</keyword>
<keyword evidence="3" id="KW-1185">Reference proteome</keyword>
<feature type="transmembrane region" description="Helical" evidence="1">
    <location>
        <begin position="7"/>
        <end position="28"/>
    </location>
</feature>